<dbReference type="PANTHER" id="PTHR13504:SF38">
    <property type="entry name" value="FIDO DOMAIN-CONTAINING PROTEIN"/>
    <property type="match status" value="1"/>
</dbReference>
<evidence type="ECO:0000256" key="1">
    <source>
        <dbReference type="PIRSR" id="PIRSR640198-1"/>
    </source>
</evidence>
<evidence type="ECO:0000256" key="2">
    <source>
        <dbReference type="PIRSR" id="PIRSR640198-2"/>
    </source>
</evidence>
<reference evidence="4 6" key="1">
    <citation type="submission" date="2019-10" db="EMBL/GenBank/DDBJ databases">
        <authorList>
            <person name="Blom J."/>
        </authorList>
    </citation>
    <scope>NUCLEOTIDE SEQUENCE [LARGE SCALE GENOMIC DNA]</scope>
    <source>
        <strain evidence="4 6">ES3154-GLU</strain>
    </source>
</reference>
<evidence type="ECO:0000259" key="3">
    <source>
        <dbReference type="PROSITE" id="PS51459"/>
    </source>
</evidence>
<organism evidence="4 6">
    <name type="scientific">Oceanivirga miroungae</name>
    <dbReference type="NCBI Taxonomy" id="1130046"/>
    <lineage>
        <taxon>Bacteria</taxon>
        <taxon>Fusobacteriati</taxon>
        <taxon>Fusobacteriota</taxon>
        <taxon>Fusobacteriia</taxon>
        <taxon>Fusobacteriales</taxon>
        <taxon>Leptotrichiaceae</taxon>
        <taxon>Oceanivirga</taxon>
    </lineage>
</organism>
<evidence type="ECO:0000313" key="4">
    <source>
        <dbReference type="EMBL" id="VWL85353.1"/>
    </source>
</evidence>
<gene>
    <name evidence="4" type="ORF">OMES3154_00638</name>
    <name evidence="5" type="ORF">OMES3154_00652</name>
</gene>
<dbReference type="RefSeq" id="WP_231679259.1">
    <property type="nucleotide sequence ID" value="NZ_CABWIB010000001.1"/>
</dbReference>
<dbReference type="InterPro" id="IPR003812">
    <property type="entry name" value="Fido"/>
</dbReference>
<feature type="active site" evidence="1">
    <location>
        <position position="78"/>
    </location>
</feature>
<feature type="binding site" evidence="2">
    <location>
        <begin position="82"/>
        <end position="89"/>
    </location>
    <ligand>
        <name>ATP</name>
        <dbReference type="ChEBI" id="CHEBI:30616"/>
    </ligand>
</feature>
<keyword evidence="6" id="KW-1185">Reference proteome</keyword>
<dbReference type="PROSITE" id="PS51459">
    <property type="entry name" value="FIDO"/>
    <property type="match status" value="1"/>
</dbReference>
<dbReference type="PANTHER" id="PTHR13504">
    <property type="entry name" value="FIDO DOMAIN-CONTAINING PROTEIN DDB_G0283145"/>
    <property type="match status" value="1"/>
</dbReference>
<keyword evidence="2" id="KW-0547">Nucleotide-binding</keyword>
<accession>A0A6I8MAY3</accession>
<sequence length="169" mass="19968">MNIKIIKDFHHLILAPNNIEIAGIFKKTPNFIGGSETKTVSPFEVENELNKLIKKYKESDEDIISKVSKFHADFEKIHPFVDGNGRTGRLLMNMELMKNGYPICIIENKDRLEYYNSLELAQTKNDYSKIISFIEKNLENTFEMYFNHISNDWKKEFKEWENLNEKKLI</sequence>
<dbReference type="AlphaFoldDB" id="A0A6I8MAY3"/>
<dbReference type="GO" id="GO:0005524">
    <property type="term" value="F:ATP binding"/>
    <property type="evidence" value="ECO:0007669"/>
    <property type="project" value="UniProtKB-KW"/>
</dbReference>
<protein>
    <submittedName>
        <fullName evidence="4">Filamentation induced by cAMP protein fic</fullName>
    </submittedName>
</protein>
<name>A0A6I8MAY3_9FUSO</name>
<dbReference type="Pfam" id="PF02661">
    <property type="entry name" value="Fic"/>
    <property type="match status" value="1"/>
</dbReference>
<dbReference type="EMBL" id="CABWIB010000001">
    <property type="protein sequence ID" value="VWL85367.1"/>
    <property type="molecule type" value="Genomic_DNA"/>
</dbReference>
<dbReference type="Proteomes" id="UP000419017">
    <property type="component" value="Unassembled WGS sequence"/>
</dbReference>
<evidence type="ECO:0000313" key="5">
    <source>
        <dbReference type="EMBL" id="VWL85367.1"/>
    </source>
</evidence>
<dbReference type="Gene3D" id="1.10.3290.10">
    <property type="entry name" value="Fido-like domain"/>
    <property type="match status" value="1"/>
</dbReference>
<dbReference type="InterPro" id="IPR036597">
    <property type="entry name" value="Fido-like_dom_sf"/>
</dbReference>
<proteinExistence type="predicted"/>
<feature type="domain" description="Fido" evidence="3">
    <location>
        <begin position="1"/>
        <end position="136"/>
    </location>
</feature>
<keyword evidence="2" id="KW-0067">ATP-binding</keyword>
<dbReference type="InterPro" id="IPR040198">
    <property type="entry name" value="Fido_containing"/>
</dbReference>
<feature type="binding site" evidence="2">
    <location>
        <begin position="114"/>
        <end position="115"/>
    </location>
    <ligand>
        <name>ATP</name>
        <dbReference type="ChEBI" id="CHEBI:30616"/>
    </ligand>
</feature>
<evidence type="ECO:0000313" key="6">
    <source>
        <dbReference type="Proteomes" id="UP000419017"/>
    </source>
</evidence>
<dbReference type="EMBL" id="CABWIB010000001">
    <property type="protein sequence ID" value="VWL85353.1"/>
    <property type="molecule type" value="Genomic_DNA"/>
</dbReference>
<dbReference type="SUPFAM" id="SSF140931">
    <property type="entry name" value="Fic-like"/>
    <property type="match status" value="1"/>
</dbReference>